<evidence type="ECO:0000313" key="2">
    <source>
        <dbReference type="EMBL" id="CAK9181560.1"/>
    </source>
</evidence>
<dbReference type="Proteomes" id="UP001642360">
    <property type="component" value="Unassembled WGS sequence"/>
</dbReference>
<protein>
    <submittedName>
        <fullName evidence="2">Uncharacterized protein</fullName>
    </submittedName>
</protein>
<accession>A0ABC8UKM7</accession>
<feature type="region of interest" description="Disordered" evidence="1">
    <location>
        <begin position="43"/>
        <end position="72"/>
    </location>
</feature>
<evidence type="ECO:0000313" key="3">
    <source>
        <dbReference type="Proteomes" id="UP001642360"/>
    </source>
</evidence>
<reference evidence="2 3" key="1">
    <citation type="submission" date="2024-02" db="EMBL/GenBank/DDBJ databases">
        <authorList>
            <person name="Vignale AGUSTIN F."/>
            <person name="Sosa J E."/>
            <person name="Modenutti C."/>
        </authorList>
    </citation>
    <scope>NUCLEOTIDE SEQUENCE [LARGE SCALE GENOMIC DNA]</scope>
</reference>
<organism evidence="2 3">
    <name type="scientific">Ilex paraguariensis</name>
    <name type="common">yerba mate</name>
    <dbReference type="NCBI Taxonomy" id="185542"/>
    <lineage>
        <taxon>Eukaryota</taxon>
        <taxon>Viridiplantae</taxon>
        <taxon>Streptophyta</taxon>
        <taxon>Embryophyta</taxon>
        <taxon>Tracheophyta</taxon>
        <taxon>Spermatophyta</taxon>
        <taxon>Magnoliopsida</taxon>
        <taxon>eudicotyledons</taxon>
        <taxon>Gunneridae</taxon>
        <taxon>Pentapetalae</taxon>
        <taxon>asterids</taxon>
        <taxon>campanulids</taxon>
        <taxon>Aquifoliales</taxon>
        <taxon>Aquifoliaceae</taxon>
        <taxon>Ilex</taxon>
    </lineage>
</organism>
<comment type="caution">
    <text evidence="2">The sequence shown here is derived from an EMBL/GenBank/DDBJ whole genome shotgun (WGS) entry which is preliminary data.</text>
</comment>
<dbReference type="EMBL" id="CAUOFW020008080">
    <property type="protein sequence ID" value="CAK9181560.1"/>
    <property type="molecule type" value="Genomic_DNA"/>
</dbReference>
<evidence type="ECO:0000256" key="1">
    <source>
        <dbReference type="SAM" id="MobiDB-lite"/>
    </source>
</evidence>
<proteinExistence type="predicted"/>
<name>A0ABC8UKM7_9AQUA</name>
<sequence length="72" mass="8541">FMKQAMEICQQLEFEFQKPRQRNFDMEMKEPPDHELRDKIKLGLESQPKKPKSKMESTMNQIEGGAKVREDA</sequence>
<dbReference type="AlphaFoldDB" id="A0ABC8UKM7"/>
<gene>
    <name evidence="2" type="ORF">ILEXP_LOCUS51636</name>
</gene>
<feature type="non-terminal residue" evidence="2">
    <location>
        <position position="1"/>
    </location>
</feature>
<keyword evidence="3" id="KW-1185">Reference proteome</keyword>